<sequence length="206" mass="23005">MLLKFTSSQDLFNTTLVDVATGQLSFQLATTILAGPSSGPVRRQTEIRDHLDNIVGVIGWVGRVPQDITLLDESVGGLVELFASNTVQFIPKEMSIPTRFDTEYLWTATPNELYLLDYDTETRMAELHMHSPGLKAKHQPIPGRGAAYLELSAHPQGLAPPVEILVSLLMLDILRRGRFGLSPYTFAPPSRIQQAWSRIRPRRQTI</sequence>
<comment type="caution">
    <text evidence="1">The sequence shown here is derived from an EMBL/GenBank/DDBJ whole genome shotgun (WGS) entry which is preliminary data.</text>
</comment>
<dbReference type="AlphaFoldDB" id="A0AAD7BX80"/>
<keyword evidence="2" id="KW-1185">Reference proteome</keyword>
<evidence type="ECO:0000313" key="1">
    <source>
        <dbReference type="EMBL" id="KAJ7632867.1"/>
    </source>
</evidence>
<dbReference type="Proteomes" id="UP001221142">
    <property type="component" value="Unassembled WGS sequence"/>
</dbReference>
<organism evidence="1 2">
    <name type="scientific">Roridomyces roridus</name>
    <dbReference type="NCBI Taxonomy" id="1738132"/>
    <lineage>
        <taxon>Eukaryota</taxon>
        <taxon>Fungi</taxon>
        <taxon>Dikarya</taxon>
        <taxon>Basidiomycota</taxon>
        <taxon>Agaricomycotina</taxon>
        <taxon>Agaricomycetes</taxon>
        <taxon>Agaricomycetidae</taxon>
        <taxon>Agaricales</taxon>
        <taxon>Marasmiineae</taxon>
        <taxon>Mycenaceae</taxon>
        <taxon>Roridomyces</taxon>
    </lineage>
</organism>
<name>A0AAD7BX80_9AGAR</name>
<dbReference type="EMBL" id="JARKIF010000008">
    <property type="protein sequence ID" value="KAJ7632867.1"/>
    <property type="molecule type" value="Genomic_DNA"/>
</dbReference>
<evidence type="ECO:0000313" key="2">
    <source>
        <dbReference type="Proteomes" id="UP001221142"/>
    </source>
</evidence>
<reference evidence="1" key="1">
    <citation type="submission" date="2023-03" db="EMBL/GenBank/DDBJ databases">
        <title>Massive genome expansion in bonnet fungi (Mycena s.s.) driven by repeated elements and novel gene families across ecological guilds.</title>
        <authorList>
            <consortium name="Lawrence Berkeley National Laboratory"/>
            <person name="Harder C.B."/>
            <person name="Miyauchi S."/>
            <person name="Viragh M."/>
            <person name="Kuo A."/>
            <person name="Thoen E."/>
            <person name="Andreopoulos B."/>
            <person name="Lu D."/>
            <person name="Skrede I."/>
            <person name="Drula E."/>
            <person name="Henrissat B."/>
            <person name="Morin E."/>
            <person name="Kohler A."/>
            <person name="Barry K."/>
            <person name="LaButti K."/>
            <person name="Morin E."/>
            <person name="Salamov A."/>
            <person name="Lipzen A."/>
            <person name="Mereny Z."/>
            <person name="Hegedus B."/>
            <person name="Baldrian P."/>
            <person name="Stursova M."/>
            <person name="Weitz H."/>
            <person name="Taylor A."/>
            <person name="Grigoriev I.V."/>
            <person name="Nagy L.G."/>
            <person name="Martin F."/>
            <person name="Kauserud H."/>
        </authorList>
    </citation>
    <scope>NUCLEOTIDE SEQUENCE</scope>
    <source>
        <strain evidence="1">9284</strain>
    </source>
</reference>
<proteinExistence type="predicted"/>
<protein>
    <submittedName>
        <fullName evidence="1">Uncharacterized protein</fullName>
    </submittedName>
</protein>
<accession>A0AAD7BX80</accession>
<gene>
    <name evidence="1" type="ORF">FB45DRAFT_1026992</name>
</gene>